<dbReference type="EC" id="2.1.1.297" evidence="5"/>
<dbReference type="NCBIfam" id="TIGR03534">
    <property type="entry name" value="RF_mod_PrmC"/>
    <property type="match status" value="1"/>
</dbReference>
<feature type="domain" description="Methyltransferase small" evidence="6">
    <location>
        <begin position="125"/>
        <end position="203"/>
    </location>
</feature>
<keyword evidence="1 5" id="KW-0489">Methyltransferase</keyword>
<dbReference type="InterPro" id="IPR019874">
    <property type="entry name" value="RF_methyltr_PrmC"/>
</dbReference>
<evidence type="ECO:0000256" key="3">
    <source>
        <dbReference type="ARBA" id="ARBA00022691"/>
    </source>
</evidence>
<dbReference type="InterPro" id="IPR040758">
    <property type="entry name" value="PrmC_N"/>
</dbReference>
<gene>
    <name evidence="5" type="primary">prmC</name>
    <name evidence="8" type="ORF">BTR14_16240</name>
</gene>
<reference evidence="8 9" key="1">
    <citation type="journal article" date="2017" name="Antonie Van Leeuwenhoek">
        <title>Rhizobium rhizosphaerae sp. nov., a novel species isolated from rice rhizosphere.</title>
        <authorList>
            <person name="Zhao J.J."/>
            <person name="Zhang J."/>
            <person name="Zhang R.J."/>
            <person name="Zhang C.W."/>
            <person name="Yin H.Q."/>
            <person name="Zhang X.X."/>
        </authorList>
    </citation>
    <scope>NUCLEOTIDE SEQUENCE [LARGE SCALE GENOMIC DNA]</scope>
    <source>
        <strain evidence="8 9">RD15</strain>
    </source>
</reference>
<dbReference type="SUPFAM" id="SSF53335">
    <property type="entry name" value="S-adenosyl-L-methionine-dependent methyltransferases"/>
    <property type="match status" value="1"/>
</dbReference>
<feature type="domain" description="Release factor glutamine methyltransferase N-terminal" evidence="7">
    <location>
        <begin position="14"/>
        <end position="83"/>
    </location>
</feature>
<evidence type="ECO:0000313" key="8">
    <source>
        <dbReference type="EMBL" id="OQP85195.1"/>
    </source>
</evidence>
<feature type="binding site" evidence="5">
    <location>
        <begin position="132"/>
        <end position="136"/>
    </location>
    <ligand>
        <name>S-adenosyl-L-methionine</name>
        <dbReference type="ChEBI" id="CHEBI:59789"/>
    </ligand>
</feature>
<dbReference type="HAMAP" id="MF_02126">
    <property type="entry name" value="RF_methyltr_PrmC"/>
    <property type="match status" value="1"/>
</dbReference>
<evidence type="ECO:0000259" key="6">
    <source>
        <dbReference type="Pfam" id="PF05175"/>
    </source>
</evidence>
<comment type="catalytic activity">
    <reaction evidence="4 5">
        <text>L-glutaminyl-[peptide chain release factor] + S-adenosyl-L-methionine = N(5)-methyl-L-glutaminyl-[peptide chain release factor] + S-adenosyl-L-homocysteine + H(+)</text>
        <dbReference type="Rhea" id="RHEA:42896"/>
        <dbReference type="Rhea" id="RHEA-COMP:10271"/>
        <dbReference type="Rhea" id="RHEA-COMP:10272"/>
        <dbReference type="ChEBI" id="CHEBI:15378"/>
        <dbReference type="ChEBI" id="CHEBI:30011"/>
        <dbReference type="ChEBI" id="CHEBI:57856"/>
        <dbReference type="ChEBI" id="CHEBI:59789"/>
        <dbReference type="ChEBI" id="CHEBI:61891"/>
        <dbReference type="EC" id="2.1.1.297"/>
    </reaction>
</comment>
<dbReference type="PROSITE" id="PS00092">
    <property type="entry name" value="N6_MTASE"/>
    <property type="match status" value="1"/>
</dbReference>
<keyword evidence="2 5" id="KW-0808">Transferase</keyword>
<comment type="similarity">
    <text evidence="5">Belongs to the protein N5-glutamine methyltransferase family. PrmC subfamily.</text>
</comment>
<dbReference type="PANTHER" id="PTHR18895:SF74">
    <property type="entry name" value="MTRF1L RELEASE FACTOR GLUTAMINE METHYLTRANSFERASE"/>
    <property type="match status" value="1"/>
</dbReference>
<dbReference type="Gene3D" id="3.40.50.150">
    <property type="entry name" value="Vaccinia Virus protein VP39"/>
    <property type="match status" value="1"/>
</dbReference>
<dbReference type="Pfam" id="PF17827">
    <property type="entry name" value="PrmC_N"/>
    <property type="match status" value="1"/>
</dbReference>
<dbReference type="PANTHER" id="PTHR18895">
    <property type="entry name" value="HEMK METHYLTRANSFERASE"/>
    <property type="match status" value="1"/>
</dbReference>
<protein>
    <recommendedName>
        <fullName evidence="5">Release factor glutamine methyltransferase</fullName>
        <shortName evidence="5">RF MTase</shortName>
        <ecNumber evidence="5">2.1.1.297</ecNumber>
    </recommendedName>
    <alternativeName>
        <fullName evidence="5">N5-glutamine methyltransferase PrmC</fullName>
    </alternativeName>
    <alternativeName>
        <fullName evidence="5">Protein-(glutamine-N5) MTase PrmC</fullName>
    </alternativeName>
    <alternativeName>
        <fullName evidence="5">Protein-glutamine N-methyltransferase PrmC</fullName>
    </alternativeName>
</protein>
<evidence type="ECO:0000256" key="2">
    <source>
        <dbReference type="ARBA" id="ARBA00022679"/>
    </source>
</evidence>
<dbReference type="GO" id="GO:0008168">
    <property type="term" value="F:methyltransferase activity"/>
    <property type="evidence" value="ECO:0007669"/>
    <property type="project" value="UniProtKB-KW"/>
</dbReference>
<evidence type="ECO:0000256" key="5">
    <source>
        <dbReference type="HAMAP-Rule" id="MF_02126"/>
    </source>
</evidence>
<evidence type="ECO:0000313" key="9">
    <source>
        <dbReference type="Proteomes" id="UP000192652"/>
    </source>
</evidence>
<dbReference type="InterPro" id="IPR029063">
    <property type="entry name" value="SAM-dependent_MTases_sf"/>
</dbReference>
<dbReference type="InterPro" id="IPR004556">
    <property type="entry name" value="HemK-like"/>
</dbReference>
<organism evidence="8 9">
    <name type="scientific">Xaviernesmea rhizosphaerae</name>
    <dbReference type="NCBI Taxonomy" id="1672749"/>
    <lineage>
        <taxon>Bacteria</taxon>
        <taxon>Pseudomonadati</taxon>
        <taxon>Pseudomonadota</taxon>
        <taxon>Alphaproteobacteria</taxon>
        <taxon>Hyphomicrobiales</taxon>
        <taxon>Rhizobiaceae</taxon>
        <taxon>Rhizobium/Agrobacterium group</taxon>
        <taxon>Xaviernesmea</taxon>
    </lineage>
</organism>
<dbReference type="EMBL" id="MSPX01000015">
    <property type="protein sequence ID" value="OQP85195.1"/>
    <property type="molecule type" value="Genomic_DNA"/>
</dbReference>
<dbReference type="InterPro" id="IPR007848">
    <property type="entry name" value="Small_mtfrase_dom"/>
</dbReference>
<accession>A0ABX3PAF1</accession>
<comment type="function">
    <text evidence="5">Methylates the class 1 translation termination release factors RF1/PrfA and RF2/PrfB on the glutamine residue of the universally conserved GGQ motif.</text>
</comment>
<dbReference type="Proteomes" id="UP000192652">
    <property type="component" value="Unassembled WGS sequence"/>
</dbReference>
<feature type="binding site" evidence="5">
    <location>
        <position position="184"/>
    </location>
    <ligand>
        <name>S-adenosyl-L-methionine</name>
        <dbReference type="ChEBI" id="CHEBI:59789"/>
    </ligand>
</feature>
<evidence type="ECO:0000256" key="1">
    <source>
        <dbReference type="ARBA" id="ARBA00022603"/>
    </source>
</evidence>
<dbReference type="RefSeq" id="WP_081176907.1">
    <property type="nucleotide sequence ID" value="NZ_MSPX01000015.1"/>
</dbReference>
<dbReference type="Pfam" id="PF05175">
    <property type="entry name" value="MTS"/>
    <property type="match status" value="1"/>
</dbReference>
<sequence length="291" mass="31372">MTAEGPDADTLDRLLATARQSFAAAGLAEPAREARRLIGELLGLSATALMTRGGEALAPEEAARLRDSIARRAGGEPLHRILGWREFYGLTFALSPETLEPRPDTEVLVDRLLPPLRAIAARKGTCRIIDLGTGTGAILIALLSQIPQATGLATDISEGALSMATRNARANGLENRVKTKKSDWWEKISGKYDAIVSNPPYIVSSVMSTLERDVLDFDPHKALDGGADGLDAYRILAEGAEGHLEDEGVIGVEIGYDQRIAVTALFVERGFRLLEAVRDFGGRDRALIFAR</sequence>
<dbReference type="NCBIfam" id="TIGR00536">
    <property type="entry name" value="hemK_fam"/>
    <property type="match status" value="1"/>
</dbReference>
<evidence type="ECO:0000259" key="7">
    <source>
        <dbReference type="Pfam" id="PF17827"/>
    </source>
</evidence>
<dbReference type="Gene3D" id="1.10.8.10">
    <property type="entry name" value="DNA helicase RuvA subunit, C-terminal domain"/>
    <property type="match status" value="1"/>
</dbReference>
<feature type="binding site" evidence="5">
    <location>
        <position position="198"/>
    </location>
    <ligand>
        <name>S-adenosyl-L-methionine</name>
        <dbReference type="ChEBI" id="CHEBI:59789"/>
    </ligand>
</feature>
<evidence type="ECO:0000256" key="4">
    <source>
        <dbReference type="ARBA" id="ARBA00048391"/>
    </source>
</evidence>
<feature type="binding site" evidence="5">
    <location>
        <begin position="198"/>
        <end position="201"/>
    </location>
    <ligand>
        <name>substrate</name>
    </ligand>
</feature>
<dbReference type="InterPro" id="IPR050320">
    <property type="entry name" value="N5-glutamine_MTase"/>
</dbReference>
<name>A0ABX3PAF1_9HYPH</name>
<dbReference type="InterPro" id="IPR002052">
    <property type="entry name" value="DNA_methylase_N6_adenine_CS"/>
</dbReference>
<keyword evidence="3 5" id="KW-0949">S-adenosyl-L-methionine</keyword>
<keyword evidence="9" id="KW-1185">Reference proteome</keyword>
<dbReference type="GO" id="GO:0032259">
    <property type="term" value="P:methylation"/>
    <property type="evidence" value="ECO:0007669"/>
    <property type="project" value="UniProtKB-KW"/>
</dbReference>
<proteinExistence type="inferred from homology"/>
<feature type="binding site" evidence="5">
    <location>
        <position position="155"/>
    </location>
    <ligand>
        <name>S-adenosyl-L-methionine</name>
        <dbReference type="ChEBI" id="CHEBI:59789"/>
    </ligand>
</feature>
<dbReference type="CDD" id="cd02440">
    <property type="entry name" value="AdoMet_MTases"/>
    <property type="match status" value="1"/>
</dbReference>
<comment type="caution">
    <text evidence="8">The sequence shown here is derived from an EMBL/GenBank/DDBJ whole genome shotgun (WGS) entry which is preliminary data.</text>
</comment>